<dbReference type="EMBL" id="NFLB01000006">
    <property type="protein sequence ID" value="OUQ05349.1"/>
    <property type="molecule type" value="Genomic_DNA"/>
</dbReference>
<evidence type="ECO:0000313" key="1">
    <source>
        <dbReference type="EMBL" id="OUQ05349.1"/>
    </source>
</evidence>
<dbReference type="RefSeq" id="WP_087256292.1">
    <property type="nucleotide sequence ID" value="NZ_CAMMFM010000005.1"/>
</dbReference>
<dbReference type="AlphaFoldDB" id="A0A1Y4QJB3"/>
<proteinExistence type="predicted"/>
<sequence>MDKININDFPSLDGVSLIPTKTLQLIIDIYNDEVEKEMYSFENAVKKKAHLIKEGKAKAYSDDEFFELLDREGL</sequence>
<accession>A0A1Y4QJB3</accession>
<protein>
    <recommendedName>
        <fullName evidence="3">CopG family transcriptional regulator</fullName>
    </recommendedName>
</protein>
<name>A0A1Y4QJB3_9FIRM</name>
<evidence type="ECO:0008006" key="3">
    <source>
        <dbReference type="Google" id="ProtNLM"/>
    </source>
</evidence>
<reference evidence="2" key="1">
    <citation type="submission" date="2017-04" db="EMBL/GenBank/DDBJ databases">
        <title>Function of individual gut microbiota members based on whole genome sequencing of pure cultures obtained from chicken caecum.</title>
        <authorList>
            <person name="Medvecky M."/>
            <person name="Cejkova D."/>
            <person name="Polansky O."/>
            <person name="Karasova D."/>
            <person name="Kubasova T."/>
            <person name="Cizek A."/>
            <person name="Rychlik I."/>
        </authorList>
    </citation>
    <scope>NUCLEOTIDE SEQUENCE [LARGE SCALE GENOMIC DNA]</scope>
    <source>
        <strain evidence="2">An149</strain>
    </source>
</reference>
<gene>
    <name evidence="1" type="ORF">B5E91_06780</name>
</gene>
<dbReference type="Proteomes" id="UP000196258">
    <property type="component" value="Unassembled WGS sequence"/>
</dbReference>
<organism evidence="1 2">
    <name type="scientific">Thomasclavelia spiroformis</name>
    <dbReference type="NCBI Taxonomy" id="29348"/>
    <lineage>
        <taxon>Bacteria</taxon>
        <taxon>Bacillati</taxon>
        <taxon>Bacillota</taxon>
        <taxon>Erysipelotrichia</taxon>
        <taxon>Erysipelotrichales</taxon>
        <taxon>Coprobacillaceae</taxon>
        <taxon>Thomasclavelia</taxon>
    </lineage>
</organism>
<comment type="caution">
    <text evidence="1">The sequence shown here is derived from an EMBL/GenBank/DDBJ whole genome shotgun (WGS) entry which is preliminary data.</text>
</comment>
<evidence type="ECO:0000313" key="2">
    <source>
        <dbReference type="Proteomes" id="UP000196258"/>
    </source>
</evidence>